<dbReference type="Proteomes" id="UP000657177">
    <property type="component" value="Unassembled WGS sequence"/>
</dbReference>
<dbReference type="AlphaFoldDB" id="A0A8J6I0A3"/>
<evidence type="ECO:0000313" key="2">
    <source>
        <dbReference type="EMBL" id="MBA2133360.1"/>
    </source>
</evidence>
<dbReference type="InterPro" id="IPR046739">
    <property type="entry name" value="DUF6789"/>
</dbReference>
<keyword evidence="1" id="KW-0472">Membrane</keyword>
<protein>
    <submittedName>
        <fullName evidence="2">Uncharacterized protein</fullName>
    </submittedName>
</protein>
<feature type="transmembrane region" description="Helical" evidence="1">
    <location>
        <begin position="93"/>
        <end position="113"/>
    </location>
</feature>
<organism evidence="2 3">
    <name type="scientific">Capillibacterium thermochitinicola</name>
    <dbReference type="NCBI Taxonomy" id="2699427"/>
    <lineage>
        <taxon>Bacteria</taxon>
        <taxon>Bacillati</taxon>
        <taxon>Bacillota</taxon>
        <taxon>Capillibacterium</taxon>
    </lineage>
</organism>
<dbReference type="EMBL" id="JAAKDE010000014">
    <property type="protein sequence ID" value="MBA2133360.1"/>
    <property type="molecule type" value="Genomic_DNA"/>
</dbReference>
<gene>
    <name evidence="2" type="ORF">G5B42_07360</name>
</gene>
<accession>A0A8J6I0A3</accession>
<name>A0A8J6I0A3_9FIRM</name>
<keyword evidence="1" id="KW-0812">Transmembrane</keyword>
<feature type="transmembrane region" description="Helical" evidence="1">
    <location>
        <begin position="125"/>
        <end position="146"/>
    </location>
</feature>
<dbReference type="RefSeq" id="WP_181339829.1">
    <property type="nucleotide sequence ID" value="NZ_JAAKDE010000014.1"/>
</dbReference>
<evidence type="ECO:0000256" key="1">
    <source>
        <dbReference type="SAM" id="Phobius"/>
    </source>
</evidence>
<comment type="caution">
    <text evidence="2">The sequence shown here is derived from an EMBL/GenBank/DDBJ whole genome shotgun (WGS) entry which is preliminary data.</text>
</comment>
<proteinExistence type="predicted"/>
<evidence type="ECO:0000313" key="3">
    <source>
        <dbReference type="Proteomes" id="UP000657177"/>
    </source>
</evidence>
<sequence length="153" mass="17142">MLRDKLISGALAGVVADLAMSIPEFILWKLKILGHPLFHHAASLLLPLEYVHKNFLGAFLGFIACKVYSAFLGIVFIALLVYTGDRYFRTKGLIYGAFLWLASYSGLASLPIVKLSAHPRTPVEVLLFLFLHLLFGLVLGMIARWLKRQEKLD</sequence>
<keyword evidence="3" id="KW-1185">Reference proteome</keyword>
<feature type="transmembrane region" description="Helical" evidence="1">
    <location>
        <begin position="55"/>
        <end position="81"/>
    </location>
</feature>
<dbReference type="Pfam" id="PF20587">
    <property type="entry name" value="DUF6789"/>
    <property type="match status" value="1"/>
</dbReference>
<keyword evidence="1" id="KW-1133">Transmembrane helix</keyword>
<reference evidence="2" key="1">
    <citation type="submission" date="2020-06" db="EMBL/GenBank/DDBJ databases">
        <title>Novel chitinolytic bacterium.</title>
        <authorList>
            <person name="Ungkulpasvich U."/>
            <person name="Kosugi A."/>
            <person name="Uke A."/>
        </authorList>
    </citation>
    <scope>NUCLEOTIDE SEQUENCE</scope>
    <source>
        <strain evidence="2">UUS1-1</strain>
    </source>
</reference>